<dbReference type="Pfam" id="PF00015">
    <property type="entry name" value="MCPsignal"/>
    <property type="match status" value="1"/>
</dbReference>
<dbReference type="EMBL" id="BARU01040558">
    <property type="protein sequence ID" value="GAH78911.1"/>
    <property type="molecule type" value="Genomic_DNA"/>
</dbReference>
<accession>X1I920</accession>
<evidence type="ECO:0000256" key="1">
    <source>
        <dbReference type="ARBA" id="ARBA00023224"/>
    </source>
</evidence>
<evidence type="ECO:0000256" key="2">
    <source>
        <dbReference type="ARBA" id="ARBA00029447"/>
    </source>
</evidence>
<feature type="domain" description="Methyl-accepting transducer" evidence="3">
    <location>
        <begin position="1"/>
        <end position="209"/>
    </location>
</feature>
<feature type="non-terminal residue" evidence="4">
    <location>
        <position position="1"/>
    </location>
</feature>
<dbReference type="InterPro" id="IPR004089">
    <property type="entry name" value="MCPsignal_dom"/>
</dbReference>
<dbReference type="Gene3D" id="1.10.287.950">
    <property type="entry name" value="Methyl-accepting chemotaxis protein"/>
    <property type="match status" value="1"/>
</dbReference>
<sequence>KSNEIYKEIEKLSSITSGITSQMRMAVTSARKANNAASTGMEVSLSTLDKMNEIYEGSKISSATSRKLEEDSIKTEEILNLISDISEQTNILALNAAIEAARVGEYGRGFAVVAEEIRKLALESANSVERVSQLINSTRDGIKEVAKMIDEDAKKAGDGKILVDKSEKDFEQISKTVTLVTTLINQVNESTGEQNEGTKKLVSVVEKIASIASDTAASSEEVSASIEEQTA</sequence>
<reference evidence="4" key="1">
    <citation type="journal article" date="2014" name="Front. Microbiol.">
        <title>High frequency of phylogenetically diverse reductive dehalogenase-homologous genes in deep subseafloor sedimentary metagenomes.</title>
        <authorList>
            <person name="Kawai M."/>
            <person name="Futagami T."/>
            <person name="Toyoda A."/>
            <person name="Takaki Y."/>
            <person name="Nishi S."/>
            <person name="Hori S."/>
            <person name="Arai W."/>
            <person name="Tsubouchi T."/>
            <person name="Morono Y."/>
            <person name="Uchiyama I."/>
            <person name="Ito T."/>
            <person name="Fujiyama A."/>
            <person name="Inagaki F."/>
            <person name="Takami H."/>
        </authorList>
    </citation>
    <scope>NUCLEOTIDE SEQUENCE</scope>
    <source>
        <strain evidence="4">Expedition CK06-06</strain>
    </source>
</reference>
<keyword evidence="1" id="KW-0807">Transducer</keyword>
<dbReference type="GO" id="GO:0004888">
    <property type="term" value="F:transmembrane signaling receptor activity"/>
    <property type="evidence" value="ECO:0007669"/>
    <property type="project" value="InterPro"/>
</dbReference>
<comment type="caution">
    <text evidence="4">The sequence shown here is derived from an EMBL/GenBank/DDBJ whole genome shotgun (WGS) entry which is preliminary data.</text>
</comment>
<evidence type="ECO:0000313" key="4">
    <source>
        <dbReference type="EMBL" id="GAH78911.1"/>
    </source>
</evidence>
<comment type="similarity">
    <text evidence="2">Belongs to the methyl-accepting chemotaxis (MCP) protein family.</text>
</comment>
<evidence type="ECO:0000259" key="3">
    <source>
        <dbReference type="PROSITE" id="PS50111"/>
    </source>
</evidence>
<proteinExistence type="inferred from homology"/>
<dbReference type="SUPFAM" id="SSF58104">
    <property type="entry name" value="Methyl-accepting chemotaxis protein (MCP) signaling domain"/>
    <property type="match status" value="1"/>
</dbReference>
<dbReference type="GO" id="GO:0007165">
    <property type="term" value="P:signal transduction"/>
    <property type="evidence" value="ECO:0007669"/>
    <property type="project" value="UniProtKB-KW"/>
</dbReference>
<dbReference type="InterPro" id="IPR004090">
    <property type="entry name" value="Chemotax_Me-accpt_rcpt"/>
</dbReference>
<dbReference type="GO" id="GO:0006935">
    <property type="term" value="P:chemotaxis"/>
    <property type="evidence" value="ECO:0007669"/>
    <property type="project" value="InterPro"/>
</dbReference>
<dbReference type="PRINTS" id="PR00260">
    <property type="entry name" value="CHEMTRNSDUCR"/>
</dbReference>
<dbReference type="PANTHER" id="PTHR32089">
    <property type="entry name" value="METHYL-ACCEPTING CHEMOTAXIS PROTEIN MCPB"/>
    <property type="match status" value="1"/>
</dbReference>
<organism evidence="4">
    <name type="scientific">marine sediment metagenome</name>
    <dbReference type="NCBI Taxonomy" id="412755"/>
    <lineage>
        <taxon>unclassified sequences</taxon>
        <taxon>metagenomes</taxon>
        <taxon>ecological metagenomes</taxon>
    </lineage>
</organism>
<dbReference type="SMART" id="SM00283">
    <property type="entry name" value="MA"/>
    <property type="match status" value="1"/>
</dbReference>
<feature type="non-terminal residue" evidence="4">
    <location>
        <position position="231"/>
    </location>
</feature>
<name>X1I920_9ZZZZ</name>
<gene>
    <name evidence="4" type="ORF">S03H2_62685</name>
</gene>
<protein>
    <recommendedName>
        <fullName evidence="3">Methyl-accepting transducer domain-containing protein</fullName>
    </recommendedName>
</protein>
<dbReference type="GO" id="GO:0016020">
    <property type="term" value="C:membrane"/>
    <property type="evidence" value="ECO:0007669"/>
    <property type="project" value="InterPro"/>
</dbReference>
<dbReference type="PANTHER" id="PTHR32089:SF114">
    <property type="entry name" value="METHYL-ACCEPTING CHEMOTAXIS PROTEIN MCPB"/>
    <property type="match status" value="1"/>
</dbReference>
<dbReference type="AlphaFoldDB" id="X1I920"/>
<dbReference type="PROSITE" id="PS50111">
    <property type="entry name" value="CHEMOTAXIS_TRANSDUC_2"/>
    <property type="match status" value="1"/>
</dbReference>